<keyword evidence="3" id="KW-1185">Reference proteome</keyword>
<dbReference type="EMBL" id="LT629804">
    <property type="protein sequence ID" value="SDU78419.1"/>
    <property type="molecule type" value="Genomic_DNA"/>
</dbReference>
<organism evidence="2 3">
    <name type="scientific">Arcanobacterium phocae</name>
    <dbReference type="NCBI Taxonomy" id="131112"/>
    <lineage>
        <taxon>Bacteria</taxon>
        <taxon>Bacillati</taxon>
        <taxon>Actinomycetota</taxon>
        <taxon>Actinomycetes</taxon>
        <taxon>Actinomycetales</taxon>
        <taxon>Actinomycetaceae</taxon>
        <taxon>Arcanobacterium</taxon>
    </lineage>
</organism>
<dbReference type="Gene3D" id="1.10.10.60">
    <property type="entry name" value="Homeodomain-like"/>
    <property type="match status" value="1"/>
</dbReference>
<dbReference type="RefSeq" id="WP_216388615.1">
    <property type="nucleotide sequence ID" value="NZ_JABAPI010000003.1"/>
</dbReference>
<dbReference type="AlphaFoldDB" id="A0A1H2LBW7"/>
<sequence length="85" mass="9832">MHKPVKATYSFEFKLQAVQRVLSGETRPAIAKDLGLSSPKILDKWLSTYRSRAKIKPKERPKKGPFRNWLRRSVKSFNSSVAWSI</sequence>
<name>A0A1H2LBW7_9ACTO</name>
<evidence type="ECO:0000259" key="1">
    <source>
        <dbReference type="Pfam" id="PF13518"/>
    </source>
</evidence>
<evidence type="ECO:0000313" key="3">
    <source>
        <dbReference type="Proteomes" id="UP000214355"/>
    </source>
</evidence>
<dbReference type="Pfam" id="PF13518">
    <property type="entry name" value="HTH_28"/>
    <property type="match status" value="1"/>
</dbReference>
<reference evidence="3" key="1">
    <citation type="submission" date="2016-10" db="EMBL/GenBank/DDBJ databases">
        <authorList>
            <person name="Varghese N."/>
            <person name="Submissions S."/>
        </authorList>
    </citation>
    <scope>NUCLEOTIDE SEQUENCE [LARGE SCALE GENOMIC DNA]</scope>
    <source>
        <strain evidence="3">DSM 10002</strain>
    </source>
</reference>
<protein>
    <submittedName>
        <fullName evidence="2">Helix-turn-helix domain-containing protein</fullName>
    </submittedName>
</protein>
<dbReference type="InterPro" id="IPR055247">
    <property type="entry name" value="InsJ-like_HTH"/>
</dbReference>
<accession>A0A1H2LBW7</accession>
<evidence type="ECO:0000313" key="2">
    <source>
        <dbReference type="EMBL" id="SDU78419.1"/>
    </source>
</evidence>
<gene>
    <name evidence="2" type="ORF">SAMN04489737_0467</name>
</gene>
<dbReference type="Proteomes" id="UP000214355">
    <property type="component" value="Chromosome I"/>
</dbReference>
<dbReference type="SUPFAM" id="SSF46689">
    <property type="entry name" value="Homeodomain-like"/>
    <property type="match status" value="1"/>
</dbReference>
<feature type="domain" description="Insertion element IS150 protein InsJ-like helix-turn-helix" evidence="1">
    <location>
        <begin position="13"/>
        <end position="62"/>
    </location>
</feature>
<proteinExistence type="predicted"/>
<dbReference type="InterPro" id="IPR009057">
    <property type="entry name" value="Homeodomain-like_sf"/>
</dbReference>